<comment type="caution">
    <text evidence="1">The sequence shown here is derived from an EMBL/GenBank/DDBJ whole genome shotgun (WGS) entry which is preliminary data.</text>
</comment>
<evidence type="ECO:0000313" key="2">
    <source>
        <dbReference type="Proteomes" id="UP000241222"/>
    </source>
</evidence>
<reference evidence="1 2" key="1">
    <citation type="submission" date="2018-03" db="EMBL/GenBank/DDBJ databases">
        <title>Whole genome sequencing of Histamine producing bacteria.</title>
        <authorList>
            <person name="Butler K."/>
        </authorList>
    </citation>
    <scope>NUCLEOTIDE SEQUENCE [LARGE SCALE GENOMIC DNA]</scope>
    <source>
        <strain evidence="1 2">JCM 13586</strain>
    </source>
</reference>
<gene>
    <name evidence="1" type="ORF">C9I99_21280</name>
</gene>
<organism evidence="1 2">
    <name type="scientific">Photobacterium lutimaris</name>
    <dbReference type="NCBI Taxonomy" id="388278"/>
    <lineage>
        <taxon>Bacteria</taxon>
        <taxon>Pseudomonadati</taxon>
        <taxon>Pseudomonadota</taxon>
        <taxon>Gammaproteobacteria</taxon>
        <taxon>Vibrionales</taxon>
        <taxon>Vibrionaceae</taxon>
        <taxon>Photobacterium</taxon>
    </lineage>
</organism>
<dbReference type="AlphaFoldDB" id="A0A2T3ITQ7"/>
<accession>A0A2T3ITQ7</accession>
<proteinExistence type="predicted"/>
<name>A0A2T3ITQ7_9GAMM</name>
<dbReference type="RefSeq" id="WP_107350852.1">
    <property type="nucleotide sequence ID" value="NZ_PYMH01000013.1"/>
</dbReference>
<protein>
    <submittedName>
        <fullName evidence="1">Uncharacterized protein</fullName>
    </submittedName>
</protein>
<sequence>MKNLSLTQQLLDRCNRDAAISLSYFAITKEGVEDIMDSIDDVSWYKVEEVFDDCHPGVTALCWDVLFRTPDYTLLPVAVQFLDSVVAYCRLTGLDVPDINVGYNTNECDYGFEDQLIIPLVLQARAVLAAERFQKAMA</sequence>
<dbReference type="Proteomes" id="UP000241222">
    <property type="component" value="Unassembled WGS sequence"/>
</dbReference>
<dbReference type="EMBL" id="PYMH01000013">
    <property type="protein sequence ID" value="PSU31721.1"/>
    <property type="molecule type" value="Genomic_DNA"/>
</dbReference>
<keyword evidence="2" id="KW-1185">Reference proteome</keyword>
<evidence type="ECO:0000313" key="1">
    <source>
        <dbReference type="EMBL" id="PSU31721.1"/>
    </source>
</evidence>